<name>A0A0F9Q547_9ZZZZ</name>
<comment type="caution">
    <text evidence="2">The sequence shown here is derived from an EMBL/GenBank/DDBJ whole genome shotgun (WGS) entry which is preliminary data.</text>
</comment>
<dbReference type="EMBL" id="LAZR01002280">
    <property type="protein sequence ID" value="KKN32052.1"/>
    <property type="molecule type" value="Genomic_DNA"/>
</dbReference>
<evidence type="ECO:0000256" key="1">
    <source>
        <dbReference type="SAM" id="MobiDB-lite"/>
    </source>
</evidence>
<evidence type="ECO:0000313" key="2">
    <source>
        <dbReference type="EMBL" id="KKN32052.1"/>
    </source>
</evidence>
<sequence>MGMASFLTGLRIIGQVANWSDKALEDGKITIVEAVQLAKLIGDTLGVRLELDFSLPSAPPIPHEADLPPAGEKKKAEQRPWPYG</sequence>
<feature type="region of interest" description="Disordered" evidence="1">
    <location>
        <begin position="60"/>
        <end position="84"/>
    </location>
</feature>
<proteinExistence type="predicted"/>
<accession>A0A0F9Q547</accession>
<feature type="compositionally biased region" description="Basic and acidic residues" evidence="1">
    <location>
        <begin position="63"/>
        <end position="78"/>
    </location>
</feature>
<reference evidence="2" key="1">
    <citation type="journal article" date="2015" name="Nature">
        <title>Complex archaea that bridge the gap between prokaryotes and eukaryotes.</title>
        <authorList>
            <person name="Spang A."/>
            <person name="Saw J.H."/>
            <person name="Jorgensen S.L."/>
            <person name="Zaremba-Niedzwiedzka K."/>
            <person name="Martijn J."/>
            <person name="Lind A.E."/>
            <person name="van Eijk R."/>
            <person name="Schleper C."/>
            <person name="Guy L."/>
            <person name="Ettema T.J."/>
        </authorList>
    </citation>
    <scope>NUCLEOTIDE SEQUENCE</scope>
</reference>
<organism evidence="2">
    <name type="scientific">marine sediment metagenome</name>
    <dbReference type="NCBI Taxonomy" id="412755"/>
    <lineage>
        <taxon>unclassified sequences</taxon>
        <taxon>metagenomes</taxon>
        <taxon>ecological metagenomes</taxon>
    </lineage>
</organism>
<dbReference type="AlphaFoldDB" id="A0A0F9Q547"/>
<gene>
    <name evidence="2" type="ORF">LCGC14_0817760</name>
</gene>
<protein>
    <submittedName>
        <fullName evidence="2">Uncharacterized protein</fullName>
    </submittedName>
</protein>